<dbReference type="GO" id="GO:0005634">
    <property type="term" value="C:nucleus"/>
    <property type="evidence" value="ECO:0007669"/>
    <property type="project" value="TreeGrafter"/>
</dbReference>
<dbReference type="InterPro" id="IPR039353">
    <property type="entry name" value="TF_Adf1"/>
</dbReference>
<sequence>MPVFSLFWLIELLKKYPELYNYTLKSYSKRNITDKAWNEVAAEVKLTVNECKEKWKNLRSAFVRHMKPPASGSSSKNKKPYYLTEFMQFALPFIRALSTPVGNLSDCPQQSPTELVQDSADQTQNEIDNNEENEDFQLTHLDNDLSSTDCPAQLPPCPIQIQQDNGSNEKSLSDTCKIPLTLRKRKFQKRANTDVDKSFMEY</sequence>
<organism evidence="2 3">
    <name type="scientific">Aphis craccivora</name>
    <name type="common">Cowpea aphid</name>
    <dbReference type="NCBI Taxonomy" id="307492"/>
    <lineage>
        <taxon>Eukaryota</taxon>
        <taxon>Metazoa</taxon>
        <taxon>Ecdysozoa</taxon>
        <taxon>Arthropoda</taxon>
        <taxon>Hexapoda</taxon>
        <taxon>Insecta</taxon>
        <taxon>Pterygota</taxon>
        <taxon>Neoptera</taxon>
        <taxon>Paraneoptera</taxon>
        <taxon>Hemiptera</taxon>
        <taxon>Sternorrhyncha</taxon>
        <taxon>Aphidomorpha</taxon>
        <taxon>Aphidoidea</taxon>
        <taxon>Aphididae</taxon>
        <taxon>Aphidini</taxon>
        <taxon>Aphis</taxon>
        <taxon>Aphis</taxon>
    </lineage>
</organism>
<proteinExistence type="predicted"/>
<keyword evidence="3" id="KW-1185">Reference proteome</keyword>
<dbReference type="PANTHER" id="PTHR12243:SF60">
    <property type="entry name" value="SI:CH211-15D5.12-RELATED"/>
    <property type="match status" value="1"/>
</dbReference>
<protein>
    <submittedName>
        <fullName evidence="2">MADF domain-containing protein</fullName>
    </submittedName>
</protein>
<evidence type="ECO:0000259" key="1">
    <source>
        <dbReference type="PROSITE" id="PS51029"/>
    </source>
</evidence>
<dbReference type="SMART" id="SM00595">
    <property type="entry name" value="MADF"/>
    <property type="match status" value="1"/>
</dbReference>
<dbReference type="Pfam" id="PF10545">
    <property type="entry name" value="MADF_DNA_bdg"/>
    <property type="match status" value="1"/>
</dbReference>
<gene>
    <name evidence="2" type="ORF">FWK35_00024736</name>
</gene>
<dbReference type="InterPro" id="IPR001005">
    <property type="entry name" value="SANT/Myb"/>
</dbReference>
<name>A0A6G0XMA8_APHCR</name>
<dbReference type="GO" id="GO:0005667">
    <property type="term" value="C:transcription regulator complex"/>
    <property type="evidence" value="ECO:0007669"/>
    <property type="project" value="TreeGrafter"/>
</dbReference>
<dbReference type="GO" id="GO:0006357">
    <property type="term" value="P:regulation of transcription by RNA polymerase II"/>
    <property type="evidence" value="ECO:0007669"/>
    <property type="project" value="TreeGrafter"/>
</dbReference>
<comment type="caution">
    <text evidence="2">The sequence shown here is derived from an EMBL/GenBank/DDBJ whole genome shotgun (WGS) entry which is preliminary data.</text>
</comment>
<reference evidence="2 3" key="1">
    <citation type="submission" date="2019-08" db="EMBL/GenBank/DDBJ databases">
        <title>Whole genome of Aphis craccivora.</title>
        <authorList>
            <person name="Voronova N.V."/>
            <person name="Shulinski R.S."/>
            <person name="Bandarenka Y.V."/>
            <person name="Zhorov D.G."/>
            <person name="Warner D."/>
        </authorList>
    </citation>
    <scope>NUCLEOTIDE SEQUENCE [LARGE SCALE GENOMIC DNA]</scope>
    <source>
        <strain evidence="2">180601</strain>
        <tissue evidence="2">Whole Body</tissue>
    </source>
</reference>
<dbReference type="CDD" id="cd00167">
    <property type="entry name" value="SANT"/>
    <property type="match status" value="1"/>
</dbReference>
<accession>A0A6G0XMA8</accession>
<dbReference type="PANTHER" id="PTHR12243">
    <property type="entry name" value="MADF DOMAIN TRANSCRIPTION FACTOR"/>
    <property type="match status" value="1"/>
</dbReference>
<evidence type="ECO:0000313" key="2">
    <source>
        <dbReference type="EMBL" id="KAF0741425.1"/>
    </source>
</evidence>
<evidence type="ECO:0000313" key="3">
    <source>
        <dbReference type="Proteomes" id="UP000478052"/>
    </source>
</evidence>
<dbReference type="EMBL" id="VUJU01007715">
    <property type="protein sequence ID" value="KAF0741425.1"/>
    <property type="molecule type" value="Genomic_DNA"/>
</dbReference>
<dbReference type="OrthoDB" id="6147983at2759"/>
<dbReference type="Proteomes" id="UP000478052">
    <property type="component" value="Unassembled WGS sequence"/>
</dbReference>
<dbReference type="PROSITE" id="PS51029">
    <property type="entry name" value="MADF"/>
    <property type="match status" value="1"/>
</dbReference>
<dbReference type="InterPro" id="IPR006578">
    <property type="entry name" value="MADF-dom"/>
</dbReference>
<feature type="domain" description="MADF" evidence="1">
    <location>
        <begin position="8"/>
        <end position="95"/>
    </location>
</feature>
<dbReference type="AlphaFoldDB" id="A0A6G0XMA8"/>